<dbReference type="HOGENOM" id="CLU_3428700_0_0_1"/>
<dbReference type="EMBL" id="KQ972725">
    <property type="protein sequence ID" value="EFA13659.1"/>
    <property type="molecule type" value="Genomic_DNA"/>
</dbReference>
<reference evidence="1 2" key="1">
    <citation type="journal article" date="2008" name="Nature">
        <title>The genome of the model beetle and pest Tribolium castaneum.</title>
        <authorList>
            <consortium name="Tribolium Genome Sequencing Consortium"/>
            <person name="Richards S."/>
            <person name="Gibbs R.A."/>
            <person name="Weinstock G.M."/>
            <person name="Brown S.J."/>
            <person name="Denell R."/>
            <person name="Beeman R.W."/>
            <person name="Gibbs R."/>
            <person name="Beeman R.W."/>
            <person name="Brown S.J."/>
            <person name="Bucher G."/>
            <person name="Friedrich M."/>
            <person name="Grimmelikhuijzen C.J."/>
            <person name="Klingler M."/>
            <person name="Lorenzen M."/>
            <person name="Richards S."/>
            <person name="Roth S."/>
            <person name="Schroder R."/>
            <person name="Tautz D."/>
            <person name="Zdobnov E.M."/>
            <person name="Muzny D."/>
            <person name="Gibbs R.A."/>
            <person name="Weinstock G.M."/>
            <person name="Attaway T."/>
            <person name="Bell S."/>
            <person name="Buhay C.J."/>
            <person name="Chandrabose M.N."/>
            <person name="Chavez D."/>
            <person name="Clerk-Blankenburg K.P."/>
            <person name="Cree A."/>
            <person name="Dao M."/>
            <person name="Davis C."/>
            <person name="Chacko J."/>
            <person name="Dinh H."/>
            <person name="Dugan-Rocha S."/>
            <person name="Fowler G."/>
            <person name="Garner T.T."/>
            <person name="Garnes J."/>
            <person name="Gnirke A."/>
            <person name="Hawes A."/>
            <person name="Hernandez J."/>
            <person name="Hines S."/>
            <person name="Holder M."/>
            <person name="Hume J."/>
            <person name="Jhangiani S.N."/>
            <person name="Joshi V."/>
            <person name="Khan Z.M."/>
            <person name="Jackson L."/>
            <person name="Kovar C."/>
            <person name="Kowis A."/>
            <person name="Lee S."/>
            <person name="Lewis L.R."/>
            <person name="Margolis J."/>
            <person name="Morgan M."/>
            <person name="Nazareth L.V."/>
            <person name="Nguyen N."/>
            <person name="Okwuonu G."/>
            <person name="Parker D."/>
            <person name="Richards S."/>
            <person name="Ruiz S.J."/>
            <person name="Santibanez J."/>
            <person name="Savard J."/>
            <person name="Scherer S.E."/>
            <person name="Schneider B."/>
            <person name="Sodergren E."/>
            <person name="Tautz D."/>
            <person name="Vattahil S."/>
            <person name="Villasana D."/>
            <person name="White C.S."/>
            <person name="Wright R."/>
            <person name="Park Y."/>
            <person name="Beeman R.W."/>
            <person name="Lord J."/>
            <person name="Oppert B."/>
            <person name="Lorenzen M."/>
            <person name="Brown S."/>
            <person name="Wang L."/>
            <person name="Savard J."/>
            <person name="Tautz D."/>
            <person name="Richards S."/>
            <person name="Weinstock G."/>
            <person name="Gibbs R.A."/>
            <person name="Liu Y."/>
            <person name="Worley K."/>
            <person name="Weinstock G."/>
            <person name="Elsik C.G."/>
            <person name="Reese J.T."/>
            <person name="Elhaik E."/>
            <person name="Landan G."/>
            <person name="Graur D."/>
            <person name="Arensburger P."/>
            <person name="Atkinson P."/>
            <person name="Beeman R.W."/>
            <person name="Beidler J."/>
            <person name="Brown S.J."/>
            <person name="Demuth J.P."/>
            <person name="Drury D.W."/>
            <person name="Du Y.Z."/>
            <person name="Fujiwara H."/>
            <person name="Lorenzen M."/>
            <person name="Maselli V."/>
            <person name="Osanai M."/>
            <person name="Park Y."/>
            <person name="Robertson H.M."/>
            <person name="Tu Z."/>
            <person name="Wang J.J."/>
            <person name="Wang S."/>
            <person name="Richards S."/>
            <person name="Song H."/>
            <person name="Zhang L."/>
            <person name="Sodergren E."/>
            <person name="Werner D."/>
            <person name="Stanke M."/>
            <person name="Morgenstern B."/>
            <person name="Solovyev V."/>
            <person name="Kosarev P."/>
            <person name="Brown G."/>
            <person name="Chen H.C."/>
            <person name="Ermolaeva O."/>
            <person name="Hlavina W."/>
            <person name="Kapustin Y."/>
            <person name="Kiryutin B."/>
            <person name="Kitts P."/>
            <person name="Maglott D."/>
            <person name="Pruitt K."/>
            <person name="Sapojnikov V."/>
            <person name="Souvorov A."/>
            <person name="Mackey A.J."/>
            <person name="Waterhouse R.M."/>
            <person name="Wyder S."/>
            <person name="Zdobnov E.M."/>
            <person name="Zdobnov E.M."/>
            <person name="Wyder S."/>
            <person name="Kriventseva E.V."/>
            <person name="Kadowaki T."/>
            <person name="Bork P."/>
            <person name="Aranda M."/>
            <person name="Bao R."/>
            <person name="Beermann A."/>
            <person name="Berns N."/>
            <person name="Bolognesi R."/>
            <person name="Bonneton F."/>
            <person name="Bopp D."/>
            <person name="Brown S.J."/>
            <person name="Bucher G."/>
            <person name="Butts T."/>
            <person name="Chaumot A."/>
            <person name="Denell R.E."/>
            <person name="Ferrier D.E."/>
            <person name="Friedrich M."/>
            <person name="Gordon C.M."/>
            <person name="Jindra M."/>
            <person name="Klingler M."/>
            <person name="Lan Q."/>
            <person name="Lattorff H.M."/>
            <person name="Laudet V."/>
            <person name="von Levetsow C."/>
            <person name="Liu Z."/>
            <person name="Lutz R."/>
            <person name="Lynch J.A."/>
            <person name="da Fonseca R.N."/>
            <person name="Posnien N."/>
            <person name="Reuter R."/>
            <person name="Roth S."/>
            <person name="Savard J."/>
            <person name="Schinko J.B."/>
            <person name="Schmitt C."/>
            <person name="Schoppmeier M."/>
            <person name="Schroder R."/>
            <person name="Shippy T.D."/>
            <person name="Simonnet F."/>
            <person name="Marques-Souza H."/>
            <person name="Tautz D."/>
            <person name="Tomoyasu Y."/>
            <person name="Trauner J."/>
            <person name="Van der Zee M."/>
            <person name="Vervoort M."/>
            <person name="Wittkopp N."/>
            <person name="Wimmer E.A."/>
            <person name="Yang X."/>
            <person name="Jones A.K."/>
            <person name="Sattelle D.B."/>
            <person name="Ebert P.R."/>
            <person name="Nelson D."/>
            <person name="Scott J.G."/>
            <person name="Beeman R.W."/>
            <person name="Muthukrishnan S."/>
            <person name="Kramer K.J."/>
            <person name="Arakane Y."/>
            <person name="Beeman R.W."/>
            <person name="Zhu Q."/>
            <person name="Hogenkamp D."/>
            <person name="Dixit R."/>
            <person name="Oppert B."/>
            <person name="Jiang H."/>
            <person name="Zou Z."/>
            <person name="Marshall J."/>
            <person name="Elpidina E."/>
            <person name="Vinokurov K."/>
            <person name="Oppert C."/>
            <person name="Zou Z."/>
            <person name="Evans J."/>
            <person name="Lu Z."/>
            <person name="Zhao P."/>
            <person name="Sumathipala N."/>
            <person name="Altincicek B."/>
            <person name="Vilcinskas A."/>
            <person name="Williams M."/>
            <person name="Hultmark D."/>
            <person name="Hetru C."/>
            <person name="Jiang H."/>
            <person name="Grimmelikhuijzen C.J."/>
            <person name="Hauser F."/>
            <person name="Cazzamali G."/>
            <person name="Williamson M."/>
            <person name="Park Y."/>
            <person name="Li B."/>
            <person name="Tanaka Y."/>
            <person name="Predel R."/>
            <person name="Neupert S."/>
            <person name="Schachtner J."/>
            <person name="Verleyen P."/>
            <person name="Raible F."/>
            <person name="Bork P."/>
            <person name="Friedrich M."/>
            <person name="Walden K.K."/>
            <person name="Robertson H.M."/>
            <person name="Angeli S."/>
            <person name="Foret S."/>
            <person name="Bucher G."/>
            <person name="Schuetz S."/>
            <person name="Maleszka R."/>
            <person name="Wimmer E.A."/>
            <person name="Beeman R.W."/>
            <person name="Lorenzen M."/>
            <person name="Tomoyasu Y."/>
            <person name="Miller S.C."/>
            <person name="Grossmann D."/>
            <person name="Bucher G."/>
        </authorList>
    </citation>
    <scope>NUCLEOTIDE SEQUENCE [LARGE SCALE GENOMIC DNA]</scope>
    <source>
        <strain evidence="1 2">Georgia GA2</strain>
    </source>
</reference>
<gene>
    <name evidence="1" type="primary">GLEAN_12987</name>
    <name evidence="1" type="ORF">TcasGA2_TC012987</name>
</gene>
<dbReference type="Proteomes" id="UP000007266">
    <property type="component" value="Unassembled WGS sequence"/>
</dbReference>
<keyword evidence="2" id="KW-1185">Reference proteome</keyword>
<sequence>MQEAKLHREWTLFNGAVLFE</sequence>
<proteinExistence type="predicted"/>
<name>D7GY16_TRICA</name>
<dbReference type="AlphaFoldDB" id="D7GY16"/>
<organism evidence="1 2">
    <name type="scientific">Tribolium castaneum</name>
    <name type="common">Red flour beetle</name>
    <dbReference type="NCBI Taxonomy" id="7070"/>
    <lineage>
        <taxon>Eukaryota</taxon>
        <taxon>Metazoa</taxon>
        <taxon>Ecdysozoa</taxon>
        <taxon>Arthropoda</taxon>
        <taxon>Hexapoda</taxon>
        <taxon>Insecta</taxon>
        <taxon>Pterygota</taxon>
        <taxon>Neoptera</taxon>
        <taxon>Endopterygota</taxon>
        <taxon>Coleoptera</taxon>
        <taxon>Polyphaga</taxon>
        <taxon>Cucujiformia</taxon>
        <taxon>Tenebrionidae</taxon>
        <taxon>Tenebrionidae incertae sedis</taxon>
        <taxon>Tribolium</taxon>
    </lineage>
</organism>
<reference evidence="1 2" key="2">
    <citation type="journal article" date="2010" name="Nucleic Acids Res.">
        <title>BeetleBase in 2010: revisions to provide comprehensive genomic information for Tribolium castaneum.</title>
        <authorList>
            <person name="Kim H.S."/>
            <person name="Murphy T."/>
            <person name="Xia J."/>
            <person name="Caragea D."/>
            <person name="Park Y."/>
            <person name="Beeman R.W."/>
            <person name="Lorenzen M.D."/>
            <person name="Butcher S."/>
            <person name="Manak J.R."/>
            <person name="Brown S.J."/>
        </authorList>
    </citation>
    <scope>NUCLEOTIDE SEQUENCE [LARGE SCALE GENOMIC DNA]</scope>
    <source>
        <strain evidence="1 2">Georgia GA2</strain>
    </source>
</reference>
<dbReference type="InParanoid" id="D7GY16"/>
<evidence type="ECO:0000313" key="2">
    <source>
        <dbReference type="Proteomes" id="UP000007266"/>
    </source>
</evidence>
<evidence type="ECO:0000313" key="1">
    <source>
        <dbReference type="EMBL" id="EFA13659.1"/>
    </source>
</evidence>
<accession>D7GY16</accession>
<protein>
    <submittedName>
        <fullName evidence="1">Uncharacterized protein</fullName>
    </submittedName>
</protein>